<name>A0A7R9FRP1_9CRUS</name>
<evidence type="ECO:0000313" key="1">
    <source>
        <dbReference type="EMBL" id="CAD7252472.1"/>
    </source>
</evidence>
<reference evidence="1" key="1">
    <citation type="submission" date="2020-11" db="EMBL/GenBank/DDBJ databases">
        <authorList>
            <person name="Tran Van P."/>
        </authorList>
    </citation>
    <scope>NUCLEOTIDE SEQUENCE</scope>
</reference>
<feature type="non-terminal residue" evidence="1">
    <location>
        <position position="1"/>
    </location>
</feature>
<proteinExistence type="predicted"/>
<evidence type="ECO:0000313" key="2">
    <source>
        <dbReference type="Proteomes" id="UP000677054"/>
    </source>
</evidence>
<gene>
    <name evidence="1" type="ORF">DSTB1V02_LOCUS12230</name>
</gene>
<dbReference type="Proteomes" id="UP000677054">
    <property type="component" value="Unassembled WGS sequence"/>
</dbReference>
<protein>
    <submittedName>
        <fullName evidence="1">Uncharacterized protein</fullName>
    </submittedName>
</protein>
<dbReference type="EMBL" id="LR903993">
    <property type="protein sequence ID" value="CAD7252472.1"/>
    <property type="molecule type" value="Genomic_DNA"/>
</dbReference>
<accession>A0A7R9FRP1</accession>
<organism evidence="1">
    <name type="scientific">Darwinula stevensoni</name>
    <dbReference type="NCBI Taxonomy" id="69355"/>
    <lineage>
        <taxon>Eukaryota</taxon>
        <taxon>Metazoa</taxon>
        <taxon>Ecdysozoa</taxon>
        <taxon>Arthropoda</taxon>
        <taxon>Crustacea</taxon>
        <taxon>Oligostraca</taxon>
        <taxon>Ostracoda</taxon>
        <taxon>Podocopa</taxon>
        <taxon>Podocopida</taxon>
        <taxon>Darwinulocopina</taxon>
        <taxon>Darwinuloidea</taxon>
        <taxon>Darwinulidae</taxon>
        <taxon>Darwinula</taxon>
    </lineage>
</organism>
<sequence length="151" mass="17104">MSDFLYILLGKRSDSHDRIQKSVSEPFWIMRRDCKCIRFEDGTAGFVCTEMEGNSLNVSVTQDFTCAWSGSGSLEDLNKIDKLDMRQVTDEALLRIPSTRTFMYALGCSEKESAVFKWKLSQGNVKFIIGSLKLKSVSDCKDLCVTNRTTM</sequence>
<keyword evidence="2" id="KW-1185">Reference proteome</keyword>
<dbReference type="EMBL" id="CAJPEV010004476">
    <property type="protein sequence ID" value="CAG0901841.1"/>
    <property type="molecule type" value="Genomic_DNA"/>
</dbReference>
<dbReference type="AlphaFoldDB" id="A0A7R9FRP1"/>